<evidence type="ECO:0000313" key="3">
    <source>
        <dbReference type="EMBL" id="CAI2380519.1"/>
    </source>
</evidence>
<dbReference type="PANTHER" id="PTHR11319">
    <property type="entry name" value="G PROTEIN-COUPLED RECEPTOR-RELATED"/>
    <property type="match status" value="1"/>
</dbReference>
<comment type="caution">
    <text evidence="3">The sequence shown here is derived from an EMBL/GenBank/DDBJ whole genome shotgun (WGS) entry which is preliminary data.</text>
</comment>
<evidence type="ECO:0000313" key="4">
    <source>
        <dbReference type="Proteomes" id="UP001295684"/>
    </source>
</evidence>
<proteinExistence type="predicted"/>
<feature type="compositionally biased region" description="Polar residues" evidence="1">
    <location>
        <begin position="198"/>
        <end position="207"/>
    </location>
</feature>
<sequence length="346" mass="39511">MTRKILLLCINVFLPESSVTAKGGLAVLIIFGLYRLQIYCQPFKFTQNNNLELNSSVATGVTFSAGLLFASDQQHDVLDFLIFIFICFCHIKFFFNWSYMMSVASEDVKSRNSLPSLALSCTRREINTLAQLKLKLFARNRKRLKKKRPKNRKAQGQMLKKVQKVAINDSNSDLDFIISNKKNRQDKQQKKDERSIQAEKNSPSVQPESCIIELERKYQEKLQPDQVPHSSDGLASLSGQNCYNNEAPKTEEEKEVPQNIVKSILKSNIQKKHKSKIEQAFKIERRKKKSSKGKFTKKKLADAPKIEIMDVIPLNNSFSQDSEGESIRAQDLYVMNYEKSVSGGQS</sequence>
<gene>
    <name evidence="3" type="ORF">ECRASSUSDP1_LOCUS21955</name>
</gene>
<protein>
    <submittedName>
        <fullName evidence="3">Uncharacterized protein</fullName>
    </submittedName>
</protein>
<organism evidence="3 4">
    <name type="scientific">Euplotes crassus</name>
    <dbReference type="NCBI Taxonomy" id="5936"/>
    <lineage>
        <taxon>Eukaryota</taxon>
        <taxon>Sar</taxon>
        <taxon>Alveolata</taxon>
        <taxon>Ciliophora</taxon>
        <taxon>Intramacronucleata</taxon>
        <taxon>Spirotrichea</taxon>
        <taxon>Hypotrichia</taxon>
        <taxon>Euplotida</taxon>
        <taxon>Euplotidae</taxon>
        <taxon>Moneuplotes</taxon>
    </lineage>
</organism>
<dbReference type="PANTHER" id="PTHR11319:SF35">
    <property type="entry name" value="OUTER MEMBRANE PROTEIN PMPC-RELATED"/>
    <property type="match status" value="1"/>
</dbReference>
<evidence type="ECO:0000256" key="2">
    <source>
        <dbReference type="SAM" id="Phobius"/>
    </source>
</evidence>
<dbReference type="AlphaFoldDB" id="A0AAD1XX33"/>
<evidence type="ECO:0000256" key="1">
    <source>
        <dbReference type="SAM" id="MobiDB-lite"/>
    </source>
</evidence>
<name>A0AAD1XX33_EUPCR</name>
<dbReference type="EMBL" id="CAMPGE010022483">
    <property type="protein sequence ID" value="CAI2380519.1"/>
    <property type="molecule type" value="Genomic_DNA"/>
</dbReference>
<keyword evidence="2" id="KW-1133">Transmembrane helix</keyword>
<feature type="transmembrane region" description="Helical" evidence="2">
    <location>
        <begin position="77"/>
        <end position="95"/>
    </location>
</feature>
<accession>A0AAD1XX33</accession>
<dbReference type="Proteomes" id="UP001295684">
    <property type="component" value="Unassembled WGS sequence"/>
</dbReference>
<keyword evidence="2" id="KW-0472">Membrane</keyword>
<keyword evidence="2" id="KW-0812">Transmembrane</keyword>
<feature type="region of interest" description="Disordered" evidence="1">
    <location>
        <begin position="178"/>
        <end position="209"/>
    </location>
</feature>
<reference evidence="3" key="1">
    <citation type="submission" date="2023-07" db="EMBL/GenBank/DDBJ databases">
        <authorList>
            <consortium name="AG Swart"/>
            <person name="Singh M."/>
            <person name="Singh A."/>
            <person name="Seah K."/>
            <person name="Emmerich C."/>
        </authorList>
    </citation>
    <scope>NUCLEOTIDE SEQUENCE</scope>
    <source>
        <strain evidence="3">DP1</strain>
    </source>
</reference>
<keyword evidence="4" id="KW-1185">Reference proteome</keyword>
<feature type="compositionally biased region" description="Basic and acidic residues" evidence="1">
    <location>
        <begin position="183"/>
        <end position="197"/>
    </location>
</feature>